<dbReference type="Proteomes" id="UP000287651">
    <property type="component" value="Unassembled WGS sequence"/>
</dbReference>
<sequence length="99" mass="10958">MVIDATREGTAVNSTCYPHVCRVSESQRKRVLHGETGPGCQILTEPPSDSSAGYSWRYPTYDWVPLLPHVTPLSACYLNGSYFPFRGVEAGRILSARIL</sequence>
<evidence type="ECO:0000313" key="1">
    <source>
        <dbReference type="EMBL" id="RRT72240.1"/>
    </source>
</evidence>
<dbReference type="EMBL" id="AMZH03003464">
    <property type="protein sequence ID" value="RRT72240.1"/>
    <property type="molecule type" value="Genomic_DNA"/>
</dbReference>
<organism evidence="1 2">
    <name type="scientific">Ensete ventricosum</name>
    <name type="common">Abyssinian banana</name>
    <name type="synonym">Musa ensete</name>
    <dbReference type="NCBI Taxonomy" id="4639"/>
    <lineage>
        <taxon>Eukaryota</taxon>
        <taxon>Viridiplantae</taxon>
        <taxon>Streptophyta</taxon>
        <taxon>Embryophyta</taxon>
        <taxon>Tracheophyta</taxon>
        <taxon>Spermatophyta</taxon>
        <taxon>Magnoliopsida</taxon>
        <taxon>Liliopsida</taxon>
        <taxon>Zingiberales</taxon>
        <taxon>Musaceae</taxon>
        <taxon>Ensete</taxon>
    </lineage>
</organism>
<reference evidence="1 2" key="1">
    <citation type="journal article" date="2014" name="Agronomy (Basel)">
        <title>A Draft Genome Sequence for Ensete ventricosum, the Drought-Tolerant Tree Against Hunger.</title>
        <authorList>
            <person name="Harrison J."/>
            <person name="Moore K.A."/>
            <person name="Paszkiewicz K."/>
            <person name="Jones T."/>
            <person name="Grant M."/>
            <person name="Ambacheew D."/>
            <person name="Muzemil S."/>
            <person name="Studholme D.J."/>
        </authorList>
    </citation>
    <scope>NUCLEOTIDE SEQUENCE [LARGE SCALE GENOMIC DNA]</scope>
</reference>
<evidence type="ECO:0000313" key="2">
    <source>
        <dbReference type="Proteomes" id="UP000287651"/>
    </source>
</evidence>
<dbReference type="AlphaFoldDB" id="A0A427A7M1"/>
<protein>
    <submittedName>
        <fullName evidence="1">Uncharacterized protein</fullName>
    </submittedName>
</protein>
<accession>A0A427A7M1</accession>
<gene>
    <name evidence="1" type="ORF">B296_00017086</name>
</gene>
<proteinExistence type="predicted"/>
<comment type="caution">
    <text evidence="1">The sequence shown here is derived from an EMBL/GenBank/DDBJ whole genome shotgun (WGS) entry which is preliminary data.</text>
</comment>
<name>A0A427A7M1_ENSVE</name>